<feature type="domain" description="Peptidase M20 dimerisation" evidence="4">
    <location>
        <begin position="192"/>
        <end position="286"/>
    </location>
</feature>
<accession>H6SRG4</accession>
<keyword evidence="3" id="KW-0479">Metal-binding</keyword>
<keyword evidence="6" id="KW-1185">Reference proteome</keyword>
<dbReference type="InterPro" id="IPR017439">
    <property type="entry name" value="Amidohydrolase"/>
</dbReference>
<dbReference type="Pfam" id="PF01546">
    <property type="entry name" value="Peptidase_M20"/>
    <property type="match status" value="1"/>
</dbReference>
<dbReference type="eggNOG" id="COG1473">
    <property type="taxonomic scope" value="Bacteria"/>
</dbReference>
<comment type="similarity">
    <text evidence="1">Belongs to the peptidase M20 family.</text>
</comment>
<keyword evidence="3" id="KW-0464">Manganese</keyword>
<dbReference type="AlphaFoldDB" id="H6SRG4"/>
<dbReference type="EC" id="3.4.-.-" evidence="5"/>
<dbReference type="OrthoDB" id="9777385at2"/>
<sequence>MTAPPPSYLERVAPFIDPMTAWRRALHALPELSYAESQTADLVAQTLAEQGLSVHRGLAGTGVVGTLHGRHLGERAIGLRADMDALPIQEINDLPHASRHPGVMHACGHDGHTAMLLGAACALAHSRDFAGTVHFIFQPAEEGRGGARKMIDDGLFRLFPVEAVYGLHNWPELPAGVFAVHPGPVMAACDAFTISIRGCGGHAAMPHQTVDPVLIAGHVLTAAQSLISRSTNPFESAVVSVTRLEAGTAFNVIPDEARLWGTIRSFDPTTRRMLHDKLDRLVAHIAAAFGAEAQLVIEPRASATINHRSEAERAAQAAALVVGADKVVRDLQPAMTAEDFGDLLNVVPGAYLWLGQGNDRAPCYLHQPDYDFNDAVLGVGAAFWLALVESLLAP</sequence>
<dbReference type="FunFam" id="3.30.70.360:FF:000014">
    <property type="entry name" value="N-acyl-L-amino acid amidohydrolase"/>
    <property type="match status" value="1"/>
</dbReference>
<evidence type="ECO:0000259" key="4">
    <source>
        <dbReference type="Pfam" id="PF07687"/>
    </source>
</evidence>
<evidence type="ECO:0000313" key="6">
    <source>
        <dbReference type="Proteomes" id="UP000033220"/>
    </source>
</evidence>
<dbReference type="SUPFAM" id="SSF55031">
    <property type="entry name" value="Bacterial exopeptidase dimerisation domain"/>
    <property type="match status" value="1"/>
</dbReference>
<organism evidence="5 6">
    <name type="scientific">Pararhodospirillum photometricum DSM 122</name>
    <dbReference type="NCBI Taxonomy" id="1150469"/>
    <lineage>
        <taxon>Bacteria</taxon>
        <taxon>Pseudomonadati</taxon>
        <taxon>Pseudomonadota</taxon>
        <taxon>Alphaproteobacteria</taxon>
        <taxon>Rhodospirillales</taxon>
        <taxon>Rhodospirillaceae</taxon>
        <taxon>Pararhodospirillum</taxon>
    </lineage>
</organism>
<feature type="binding site" evidence="3">
    <location>
        <position position="142"/>
    </location>
    <ligand>
        <name>Mn(2+)</name>
        <dbReference type="ChEBI" id="CHEBI:29035"/>
        <label>2</label>
    </ligand>
</feature>
<evidence type="ECO:0000313" key="5">
    <source>
        <dbReference type="EMBL" id="CCG07493.1"/>
    </source>
</evidence>
<dbReference type="PATRIC" id="fig|1150469.3.peg.998"/>
<dbReference type="Gene3D" id="3.40.630.10">
    <property type="entry name" value="Zn peptidases"/>
    <property type="match status" value="1"/>
</dbReference>
<dbReference type="STRING" id="1150469.RSPPHO_00867"/>
<name>H6SRG4_PARPM</name>
<dbReference type="KEGG" id="rpm:RSPPHO_00867"/>
<dbReference type="InterPro" id="IPR036264">
    <property type="entry name" value="Bact_exopeptidase_dim_dom"/>
</dbReference>
<dbReference type="InterPro" id="IPR002933">
    <property type="entry name" value="Peptidase_M20"/>
</dbReference>
<evidence type="ECO:0000256" key="3">
    <source>
        <dbReference type="PIRSR" id="PIRSR005962-1"/>
    </source>
</evidence>
<dbReference type="PANTHER" id="PTHR11014:SF63">
    <property type="entry name" value="METALLOPEPTIDASE, PUTATIVE (AFU_ORTHOLOGUE AFUA_6G09600)-RELATED"/>
    <property type="match status" value="1"/>
</dbReference>
<protein>
    <submittedName>
        <fullName evidence="5">Peptidase M20D, amidohydrolase, putative</fullName>
        <ecNumber evidence="5">3.4.-.-</ecNumber>
    </submittedName>
</protein>
<dbReference type="EMBL" id="HE663493">
    <property type="protein sequence ID" value="CCG07493.1"/>
    <property type="molecule type" value="Genomic_DNA"/>
</dbReference>
<dbReference type="PIRSF" id="PIRSF005962">
    <property type="entry name" value="Pept_M20D_amidohydro"/>
    <property type="match status" value="1"/>
</dbReference>
<feature type="binding site" evidence="3">
    <location>
        <position position="109"/>
    </location>
    <ligand>
        <name>Mn(2+)</name>
        <dbReference type="ChEBI" id="CHEBI:29035"/>
        <label>2</label>
    </ligand>
</feature>
<dbReference type="Pfam" id="PF07687">
    <property type="entry name" value="M20_dimer"/>
    <property type="match status" value="1"/>
</dbReference>
<dbReference type="Gene3D" id="3.30.70.360">
    <property type="match status" value="1"/>
</dbReference>
<dbReference type="HOGENOM" id="CLU_023257_0_1_5"/>
<dbReference type="PANTHER" id="PTHR11014">
    <property type="entry name" value="PEPTIDASE M20 FAMILY MEMBER"/>
    <property type="match status" value="1"/>
</dbReference>
<evidence type="ECO:0000256" key="1">
    <source>
        <dbReference type="ARBA" id="ARBA00006153"/>
    </source>
</evidence>
<dbReference type="SUPFAM" id="SSF53187">
    <property type="entry name" value="Zn-dependent exopeptidases"/>
    <property type="match status" value="1"/>
</dbReference>
<proteinExistence type="inferred from homology"/>
<comment type="cofactor">
    <cofactor evidence="3">
        <name>Mn(2+)</name>
        <dbReference type="ChEBI" id="CHEBI:29035"/>
    </cofactor>
    <text evidence="3">The Mn(2+) ion enhances activity.</text>
</comment>
<feature type="binding site" evidence="3">
    <location>
        <position position="168"/>
    </location>
    <ligand>
        <name>Mn(2+)</name>
        <dbReference type="ChEBI" id="CHEBI:29035"/>
        <label>2</label>
    </ligand>
</feature>
<dbReference type="Proteomes" id="UP000033220">
    <property type="component" value="Chromosome DSM 122"/>
</dbReference>
<evidence type="ECO:0000256" key="2">
    <source>
        <dbReference type="ARBA" id="ARBA00022801"/>
    </source>
</evidence>
<feature type="binding site" evidence="3">
    <location>
        <position position="107"/>
    </location>
    <ligand>
        <name>Mn(2+)</name>
        <dbReference type="ChEBI" id="CHEBI:29035"/>
        <label>2</label>
    </ligand>
</feature>
<keyword evidence="2 5" id="KW-0378">Hydrolase</keyword>
<dbReference type="GO" id="GO:0016787">
    <property type="term" value="F:hydrolase activity"/>
    <property type="evidence" value="ECO:0007669"/>
    <property type="project" value="UniProtKB-KW"/>
</dbReference>
<gene>
    <name evidence="5" type="ORF">RSPPHO_00867</name>
</gene>
<feature type="binding site" evidence="3">
    <location>
        <position position="366"/>
    </location>
    <ligand>
        <name>Mn(2+)</name>
        <dbReference type="ChEBI" id="CHEBI:29035"/>
        <label>2</label>
    </ligand>
</feature>
<dbReference type="RefSeq" id="WP_014414133.1">
    <property type="nucleotide sequence ID" value="NC_017059.1"/>
</dbReference>
<dbReference type="GO" id="GO:0046872">
    <property type="term" value="F:metal ion binding"/>
    <property type="evidence" value="ECO:0007669"/>
    <property type="project" value="UniProtKB-KW"/>
</dbReference>
<dbReference type="CDD" id="cd05666">
    <property type="entry name" value="M20_Acy1-like"/>
    <property type="match status" value="1"/>
</dbReference>
<dbReference type="InterPro" id="IPR011650">
    <property type="entry name" value="Peptidase_M20_dimer"/>
</dbReference>
<reference evidence="5 6" key="1">
    <citation type="submission" date="2012-02" db="EMBL/GenBank/DDBJ databases">
        <title>Shotgun genome sequence of Phaeospirillum photometricum DSM 122.</title>
        <authorList>
            <person name="Duquesne K."/>
            <person name="Sturgis J."/>
        </authorList>
    </citation>
    <scope>NUCLEOTIDE SEQUENCE [LARGE SCALE GENOMIC DNA]</scope>
    <source>
        <strain evidence="6">DSM122</strain>
    </source>
</reference>
<dbReference type="NCBIfam" id="TIGR01891">
    <property type="entry name" value="amidohydrolases"/>
    <property type="match status" value="1"/>
</dbReference>